<dbReference type="GO" id="GO:0046872">
    <property type="term" value="F:metal ion binding"/>
    <property type="evidence" value="ECO:0007669"/>
    <property type="project" value="UniProtKB-UniRule"/>
</dbReference>
<evidence type="ECO:0000256" key="3">
    <source>
        <dbReference type="ARBA" id="ARBA00022630"/>
    </source>
</evidence>
<sequence length="321" mass="35852">MNKKIHVLFIFTFVFILSCSESPRYSIHTYLVMGTLLNVTLPEDYDNYADSVFKIFALVDTLMNPLNPNSDIYRLNHNSGKGVKVHKWTADCIRKAVEIAKLTHGAFDPTVGGIVHLWHFDEQGKYVFPDSDSVKKYIDLVDYRKIKVKGDTVWLGEGQSITLAGIAKGYAIDLAVSFLKQHGVRSGIIDAGGDLFLLGDKKGKSWNVGIRDPVTKGVREVISVRDKSVCTSGSYERFVEYKGKKYSHIFDPRTGYPVSNGVLSVTVIYNKATYADAIATALFVLGPKKAMEIVENIKNLDAYIITEKEIFKSSGIDQYVK</sequence>
<evidence type="ECO:0000313" key="13">
    <source>
        <dbReference type="EMBL" id="HHF58194.1"/>
    </source>
</evidence>
<evidence type="ECO:0000256" key="5">
    <source>
        <dbReference type="ARBA" id="ARBA00022723"/>
    </source>
</evidence>
<feature type="binding site" evidence="11">
    <location>
        <position position="165"/>
    </location>
    <ligand>
        <name>Mg(2+)</name>
        <dbReference type="ChEBI" id="CHEBI:18420"/>
    </ligand>
</feature>
<evidence type="ECO:0000256" key="6">
    <source>
        <dbReference type="ARBA" id="ARBA00022827"/>
    </source>
</evidence>
<keyword evidence="12" id="KW-1003">Cell membrane</keyword>
<reference evidence="13" key="1">
    <citation type="journal article" date="2020" name="mSystems">
        <title>Genome- and Community-Level Interaction Insights into Carbon Utilization and Element Cycling Functions of Hydrothermarchaeota in Hydrothermal Sediment.</title>
        <authorList>
            <person name="Zhou Z."/>
            <person name="Liu Y."/>
            <person name="Xu W."/>
            <person name="Pan J."/>
            <person name="Luo Z.H."/>
            <person name="Li M."/>
        </authorList>
    </citation>
    <scope>NUCLEOTIDE SEQUENCE [LARGE SCALE GENOMIC DNA]</scope>
    <source>
        <strain evidence="13">HyVt-94</strain>
    </source>
</reference>
<dbReference type="PROSITE" id="PS51257">
    <property type="entry name" value="PROKAR_LIPOPROTEIN"/>
    <property type="match status" value="1"/>
</dbReference>
<dbReference type="Proteomes" id="UP000886014">
    <property type="component" value="Unassembled WGS sequence"/>
</dbReference>
<comment type="caution">
    <text evidence="13">The sequence shown here is derived from an EMBL/GenBank/DDBJ whole genome shotgun (WGS) entry which is preliminary data.</text>
</comment>
<keyword evidence="5 10" id="KW-0479">Metal-binding</keyword>
<dbReference type="SUPFAM" id="SSF143631">
    <property type="entry name" value="ApbE-like"/>
    <property type="match status" value="1"/>
</dbReference>
<dbReference type="PANTHER" id="PTHR30040:SF2">
    <property type="entry name" value="FAD:PROTEIN FMN TRANSFERASE"/>
    <property type="match status" value="1"/>
</dbReference>
<comment type="function">
    <text evidence="12">Flavin transferase that catalyzes the transfer of the FMN moiety of FAD and its covalent binding to the hydroxyl group of a threonine residue in a target flavoprotein.</text>
</comment>
<evidence type="ECO:0000256" key="10">
    <source>
        <dbReference type="PIRNR" id="PIRNR006268"/>
    </source>
</evidence>
<dbReference type="InterPro" id="IPR003374">
    <property type="entry name" value="ApbE-like_sf"/>
</dbReference>
<dbReference type="InterPro" id="IPR024932">
    <property type="entry name" value="ApbE"/>
</dbReference>
<keyword evidence="12" id="KW-0997">Cell inner membrane</keyword>
<comment type="catalytic activity">
    <reaction evidence="9 10 12">
        <text>L-threonyl-[protein] + FAD = FMN-L-threonyl-[protein] + AMP + H(+)</text>
        <dbReference type="Rhea" id="RHEA:36847"/>
        <dbReference type="Rhea" id="RHEA-COMP:11060"/>
        <dbReference type="Rhea" id="RHEA-COMP:11061"/>
        <dbReference type="ChEBI" id="CHEBI:15378"/>
        <dbReference type="ChEBI" id="CHEBI:30013"/>
        <dbReference type="ChEBI" id="CHEBI:57692"/>
        <dbReference type="ChEBI" id="CHEBI:74257"/>
        <dbReference type="ChEBI" id="CHEBI:456215"/>
        <dbReference type="EC" id="2.7.1.180"/>
    </reaction>
</comment>
<name>A0A7C5M378_UNCW3</name>
<keyword evidence="12" id="KW-0472">Membrane</keyword>
<evidence type="ECO:0000256" key="8">
    <source>
        <dbReference type="ARBA" id="ARBA00031306"/>
    </source>
</evidence>
<keyword evidence="3 10" id="KW-0285">Flavoprotein</keyword>
<comment type="subcellular location">
    <subcellularLocation>
        <location evidence="12">Cell inner membrane</location>
        <topology evidence="12">Lipid-anchor</topology>
        <orientation evidence="12">Periplasmic side</orientation>
    </subcellularLocation>
</comment>
<dbReference type="GO" id="GO:0016740">
    <property type="term" value="F:transferase activity"/>
    <property type="evidence" value="ECO:0007669"/>
    <property type="project" value="UniProtKB-UniRule"/>
</dbReference>
<dbReference type="AlphaFoldDB" id="A0A7C5M378"/>
<dbReference type="EMBL" id="DRTV01000146">
    <property type="protein sequence ID" value="HHF58194.1"/>
    <property type="molecule type" value="Genomic_DNA"/>
</dbReference>
<keyword evidence="6 10" id="KW-0274">FAD</keyword>
<evidence type="ECO:0000256" key="2">
    <source>
        <dbReference type="ARBA" id="ARBA00016337"/>
    </source>
</evidence>
<dbReference type="Pfam" id="PF02424">
    <property type="entry name" value="ApbE"/>
    <property type="match status" value="1"/>
</dbReference>
<comment type="similarity">
    <text evidence="10 12">Belongs to the ApbE family.</text>
</comment>
<accession>A0A7C5M378</accession>
<feature type="binding site" evidence="11">
    <location>
        <position position="276"/>
    </location>
    <ligand>
        <name>Mg(2+)</name>
        <dbReference type="ChEBI" id="CHEBI:18420"/>
    </ligand>
</feature>
<dbReference type="PANTHER" id="PTHR30040">
    <property type="entry name" value="THIAMINE BIOSYNTHESIS LIPOPROTEIN APBE"/>
    <property type="match status" value="1"/>
</dbReference>
<feature type="binding site" evidence="11">
    <location>
        <position position="280"/>
    </location>
    <ligand>
        <name>Mg(2+)</name>
        <dbReference type="ChEBI" id="CHEBI:18420"/>
    </ligand>
</feature>
<evidence type="ECO:0000256" key="9">
    <source>
        <dbReference type="ARBA" id="ARBA00048540"/>
    </source>
</evidence>
<dbReference type="EC" id="2.7.1.180" evidence="1 10"/>
<organism evidence="13">
    <name type="scientific">candidate division WOR-3 bacterium</name>
    <dbReference type="NCBI Taxonomy" id="2052148"/>
    <lineage>
        <taxon>Bacteria</taxon>
        <taxon>Bacteria division WOR-3</taxon>
    </lineage>
</organism>
<evidence type="ECO:0000256" key="12">
    <source>
        <dbReference type="RuleBase" id="RU363002"/>
    </source>
</evidence>
<evidence type="ECO:0000256" key="1">
    <source>
        <dbReference type="ARBA" id="ARBA00011955"/>
    </source>
</evidence>
<keyword evidence="12" id="KW-0449">Lipoprotein</keyword>
<comment type="cofactor">
    <cofactor evidence="11">
        <name>Mg(2+)</name>
        <dbReference type="ChEBI" id="CHEBI:18420"/>
    </cofactor>
    <cofactor evidence="11">
        <name>Mn(2+)</name>
        <dbReference type="ChEBI" id="CHEBI:29035"/>
    </cofactor>
    <text evidence="11">Magnesium. Can also use manganese.</text>
</comment>
<keyword evidence="7 10" id="KW-0460">Magnesium</keyword>
<keyword evidence="4 10" id="KW-0808">Transferase</keyword>
<proteinExistence type="inferred from homology"/>
<dbReference type="Gene3D" id="3.10.520.10">
    <property type="entry name" value="ApbE-like domains"/>
    <property type="match status" value="1"/>
</dbReference>
<dbReference type="GO" id="GO:0005886">
    <property type="term" value="C:plasma membrane"/>
    <property type="evidence" value="ECO:0007669"/>
    <property type="project" value="UniProtKB-SubCell"/>
</dbReference>
<protein>
    <recommendedName>
        <fullName evidence="2 10">FAD:protein FMN transferase</fullName>
        <ecNumber evidence="1 10">2.7.1.180</ecNumber>
    </recommendedName>
    <alternativeName>
        <fullName evidence="8 10">Flavin transferase</fullName>
    </alternativeName>
</protein>
<evidence type="ECO:0000256" key="7">
    <source>
        <dbReference type="ARBA" id="ARBA00022842"/>
    </source>
</evidence>
<dbReference type="PIRSF" id="PIRSF006268">
    <property type="entry name" value="ApbE"/>
    <property type="match status" value="1"/>
</dbReference>
<evidence type="ECO:0000256" key="11">
    <source>
        <dbReference type="PIRSR" id="PIRSR006268-2"/>
    </source>
</evidence>
<evidence type="ECO:0000256" key="4">
    <source>
        <dbReference type="ARBA" id="ARBA00022679"/>
    </source>
</evidence>
<gene>
    <name evidence="13" type="ORF">ENL41_02080</name>
</gene>